<evidence type="ECO:0000256" key="1">
    <source>
        <dbReference type="SAM" id="Phobius"/>
    </source>
</evidence>
<keyword evidence="1" id="KW-1133">Transmembrane helix</keyword>
<sequence length="122" mass="12036">MTRHSLVGDTSGSVTAEFAVAVPALLLVLGLVIGTVQLSAQRIALTALAGDVSRLEARGDTRLASARLSEHQGTPVISRTESGGVLCVVATGSPGSGLLAPLRVAGRGCAAIAHTGAGEAAP</sequence>
<evidence type="ECO:0000313" key="3">
    <source>
        <dbReference type="Proteomes" id="UP000586095"/>
    </source>
</evidence>
<keyword evidence="1" id="KW-0472">Membrane</keyword>
<feature type="transmembrane region" description="Helical" evidence="1">
    <location>
        <begin position="20"/>
        <end position="40"/>
    </location>
</feature>
<organism evidence="2 3">
    <name type="scientific">Leucobacter aridicollis</name>
    <dbReference type="NCBI Taxonomy" id="283878"/>
    <lineage>
        <taxon>Bacteria</taxon>
        <taxon>Bacillati</taxon>
        <taxon>Actinomycetota</taxon>
        <taxon>Actinomycetes</taxon>
        <taxon>Micrococcales</taxon>
        <taxon>Microbacteriaceae</taxon>
        <taxon>Leucobacter</taxon>
    </lineage>
</organism>
<accession>A0A852R4X8</accession>
<dbReference type="AlphaFoldDB" id="A0A852R4X8"/>
<dbReference type="RefSeq" id="WP_185985985.1">
    <property type="nucleotide sequence ID" value="NZ_BAAALZ010000003.1"/>
</dbReference>
<comment type="caution">
    <text evidence="2">The sequence shown here is derived from an EMBL/GenBank/DDBJ whole genome shotgun (WGS) entry which is preliminary data.</text>
</comment>
<dbReference type="EMBL" id="JACCBD010000001">
    <property type="protein sequence ID" value="NYD25519.1"/>
    <property type="molecule type" value="Genomic_DNA"/>
</dbReference>
<evidence type="ECO:0000313" key="2">
    <source>
        <dbReference type="EMBL" id="NYD25519.1"/>
    </source>
</evidence>
<protein>
    <recommendedName>
        <fullName evidence="4">TadE-like protein</fullName>
    </recommendedName>
</protein>
<keyword evidence="3" id="KW-1185">Reference proteome</keyword>
<proteinExistence type="predicted"/>
<evidence type="ECO:0008006" key="4">
    <source>
        <dbReference type="Google" id="ProtNLM"/>
    </source>
</evidence>
<keyword evidence="1" id="KW-0812">Transmembrane</keyword>
<reference evidence="2 3" key="1">
    <citation type="submission" date="2020-07" db="EMBL/GenBank/DDBJ databases">
        <title>Sequencing the genomes of 1000 actinobacteria strains.</title>
        <authorList>
            <person name="Klenk H.-P."/>
        </authorList>
    </citation>
    <scope>NUCLEOTIDE SEQUENCE [LARGE SCALE GENOMIC DNA]</scope>
    <source>
        <strain evidence="2 3">DSM 17380</strain>
    </source>
</reference>
<name>A0A852R4X8_9MICO</name>
<gene>
    <name evidence="2" type="ORF">BJ960_000322</name>
</gene>
<dbReference type="Proteomes" id="UP000586095">
    <property type="component" value="Unassembled WGS sequence"/>
</dbReference>